<dbReference type="Gene3D" id="3.40.50.2000">
    <property type="entry name" value="Glycogen Phosphorylase B"/>
    <property type="match status" value="2"/>
</dbReference>
<proteinExistence type="predicted"/>
<dbReference type="NCBIfam" id="NF038011">
    <property type="entry name" value="PelF"/>
    <property type="match status" value="1"/>
</dbReference>
<dbReference type="OrthoDB" id="9772485at2"/>
<dbReference type="Proteomes" id="UP000434639">
    <property type="component" value="Unassembled WGS sequence"/>
</dbReference>
<evidence type="ECO:0000259" key="2">
    <source>
        <dbReference type="Pfam" id="PF11997"/>
    </source>
</evidence>
<keyword evidence="4" id="KW-1185">Reference proteome</keyword>
<protein>
    <submittedName>
        <fullName evidence="3">DUF3492 domain-containing protein</fullName>
    </submittedName>
</protein>
<dbReference type="PANTHER" id="PTHR12526">
    <property type="entry name" value="GLYCOSYLTRANSFERASE"/>
    <property type="match status" value="1"/>
</dbReference>
<organism evidence="3 4">
    <name type="scientific">Metabacillus mangrovi</name>
    <dbReference type="NCBI Taxonomy" id="1491830"/>
    <lineage>
        <taxon>Bacteria</taxon>
        <taxon>Bacillati</taxon>
        <taxon>Bacillota</taxon>
        <taxon>Bacilli</taxon>
        <taxon>Bacillales</taxon>
        <taxon>Bacillaceae</taxon>
        <taxon>Metabacillus</taxon>
    </lineage>
</organism>
<dbReference type="InterPro" id="IPR022622">
    <property type="entry name" value="DUF3492"/>
</dbReference>
<reference evidence="3 4" key="1">
    <citation type="journal article" date="2017" name="Int. J. Syst. Evol. Microbiol.">
        <title>Bacillus mangrovi sp. nov., isolated from a sediment sample from a mangrove forest.</title>
        <authorList>
            <person name="Gupta V."/>
            <person name="Singh P.K."/>
            <person name="Korpole S."/>
            <person name="Tanuku N.R.S."/>
            <person name="Pinnaka A.K."/>
        </authorList>
    </citation>
    <scope>NUCLEOTIDE SEQUENCE [LARGE SCALE GENOMIC DNA]</scope>
    <source>
        <strain evidence="3 4">KCTC 33872</strain>
    </source>
</reference>
<dbReference type="AlphaFoldDB" id="A0A7X2V4A1"/>
<accession>A0A7X2V4A1</accession>
<feature type="domain" description="DUF3492" evidence="2">
    <location>
        <begin position="1"/>
        <end position="256"/>
    </location>
</feature>
<dbReference type="EMBL" id="WMIB01000003">
    <property type="protein sequence ID" value="MTH52813.1"/>
    <property type="molecule type" value="Genomic_DNA"/>
</dbReference>
<sequence length="478" mass="54433">MKVGIIAEGSYPYVNGGVSSWIHTLITKMEDIEFSLYTITPEQKGEKDLKYSLTQNTIHHQNVELLSKPVYQKTKYRLTEEERLLLFEWFTFQTLDPKALLLLGDAEKIGPAESFFESECFYELVQECYEFEELYGSFLDYMWMLKSMYTPVIHLLQQDYAEVDVIHAASTGYGGLIGTCISAAQNIPFILTEHGIYSREREEEILQSAWIPVVYKKRWIQLFHHLSKHAYQQASDIITLFERNRGYQLELGAPPEKTAIVPNGIEINPALKVNVSKPVFHIGSIVRVVPIKDIKTMIYAANQLKRWGCVFHWSILGPDEEMPEYAKECKDLAESLELNDTLTFTGKVNVNDYLMGFDVCVLSSLSEGQPLAILEGMAAGKPWVATDVGSCRELIEGREDDPYGSCGFVIPPIQPDELADRLRWLMNHPDLLKRMGQNGLNRVKNDYLLEDVIGYYKSLYIQRGGTGGRHRISASETV</sequence>
<feature type="domain" description="Glycosyl transferase family 1" evidence="1">
    <location>
        <begin position="282"/>
        <end position="440"/>
    </location>
</feature>
<evidence type="ECO:0000259" key="1">
    <source>
        <dbReference type="Pfam" id="PF00534"/>
    </source>
</evidence>
<dbReference type="GO" id="GO:0016757">
    <property type="term" value="F:glycosyltransferase activity"/>
    <property type="evidence" value="ECO:0007669"/>
    <property type="project" value="InterPro"/>
</dbReference>
<dbReference type="RefSeq" id="WP_155111358.1">
    <property type="nucleotide sequence ID" value="NZ_WMIB01000003.1"/>
</dbReference>
<dbReference type="InterPro" id="IPR047691">
    <property type="entry name" value="PelF-like"/>
</dbReference>
<dbReference type="InterPro" id="IPR001296">
    <property type="entry name" value="Glyco_trans_1"/>
</dbReference>
<dbReference type="Pfam" id="PF11997">
    <property type="entry name" value="DUF3492"/>
    <property type="match status" value="1"/>
</dbReference>
<evidence type="ECO:0000313" key="4">
    <source>
        <dbReference type="Proteomes" id="UP000434639"/>
    </source>
</evidence>
<dbReference type="SUPFAM" id="SSF53756">
    <property type="entry name" value="UDP-Glycosyltransferase/glycogen phosphorylase"/>
    <property type="match status" value="1"/>
</dbReference>
<evidence type="ECO:0000313" key="3">
    <source>
        <dbReference type="EMBL" id="MTH52813.1"/>
    </source>
</evidence>
<dbReference type="PANTHER" id="PTHR12526:SF608">
    <property type="entry name" value="PELF"/>
    <property type="match status" value="1"/>
</dbReference>
<gene>
    <name evidence="3" type="ORF">GKZ89_05275</name>
</gene>
<name>A0A7X2V4A1_9BACI</name>
<comment type="caution">
    <text evidence="3">The sequence shown here is derived from an EMBL/GenBank/DDBJ whole genome shotgun (WGS) entry which is preliminary data.</text>
</comment>
<dbReference type="Pfam" id="PF00534">
    <property type="entry name" value="Glycos_transf_1"/>
    <property type="match status" value="1"/>
</dbReference>